<evidence type="ECO:0000313" key="2">
    <source>
        <dbReference type="Proteomes" id="UP001152622"/>
    </source>
</evidence>
<dbReference type="Proteomes" id="UP001152622">
    <property type="component" value="Chromosome 2"/>
</dbReference>
<dbReference type="AlphaFoldDB" id="A0A9Q1G696"/>
<accession>A0A9Q1G696</accession>
<comment type="caution">
    <text evidence="1">The sequence shown here is derived from an EMBL/GenBank/DDBJ whole genome shotgun (WGS) entry which is preliminary data.</text>
</comment>
<name>A0A9Q1G696_SYNKA</name>
<organism evidence="1 2">
    <name type="scientific">Synaphobranchus kaupii</name>
    <name type="common">Kaup's arrowtooth eel</name>
    <dbReference type="NCBI Taxonomy" id="118154"/>
    <lineage>
        <taxon>Eukaryota</taxon>
        <taxon>Metazoa</taxon>
        <taxon>Chordata</taxon>
        <taxon>Craniata</taxon>
        <taxon>Vertebrata</taxon>
        <taxon>Euteleostomi</taxon>
        <taxon>Actinopterygii</taxon>
        <taxon>Neopterygii</taxon>
        <taxon>Teleostei</taxon>
        <taxon>Anguilliformes</taxon>
        <taxon>Synaphobranchidae</taxon>
        <taxon>Synaphobranchus</taxon>
    </lineage>
</organism>
<evidence type="ECO:0000313" key="1">
    <source>
        <dbReference type="EMBL" id="KAJ8376150.1"/>
    </source>
</evidence>
<gene>
    <name evidence="1" type="ORF">SKAU_G00067300</name>
</gene>
<sequence>MQGEAILGKAPLKHMLPMVSRCVRGRGGPSHSVNMCCKYVSREADVQPRGAASLVIQGSLGLKQFRRPQAQHLCQEHDNPLPTSIAPIHMFPINLRVCSSSKGTKENV</sequence>
<protein>
    <submittedName>
        <fullName evidence="1">Uncharacterized protein</fullName>
    </submittedName>
</protein>
<dbReference type="EMBL" id="JAINUF010000002">
    <property type="protein sequence ID" value="KAJ8376150.1"/>
    <property type="molecule type" value="Genomic_DNA"/>
</dbReference>
<keyword evidence="2" id="KW-1185">Reference proteome</keyword>
<proteinExistence type="predicted"/>
<reference evidence="1" key="1">
    <citation type="journal article" date="2023" name="Science">
        <title>Genome structures resolve the early diversification of teleost fishes.</title>
        <authorList>
            <person name="Parey E."/>
            <person name="Louis A."/>
            <person name="Montfort J."/>
            <person name="Bouchez O."/>
            <person name="Roques C."/>
            <person name="Iampietro C."/>
            <person name="Lluch J."/>
            <person name="Castinel A."/>
            <person name="Donnadieu C."/>
            <person name="Desvignes T."/>
            <person name="Floi Bucao C."/>
            <person name="Jouanno E."/>
            <person name="Wen M."/>
            <person name="Mejri S."/>
            <person name="Dirks R."/>
            <person name="Jansen H."/>
            <person name="Henkel C."/>
            <person name="Chen W.J."/>
            <person name="Zahm M."/>
            <person name="Cabau C."/>
            <person name="Klopp C."/>
            <person name="Thompson A.W."/>
            <person name="Robinson-Rechavi M."/>
            <person name="Braasch I."/>
            <person name="Lecointre G."/>
            <person name="Bobe J."/>
            <person name="Postlethwait J.H."/>
            <person name="Berthelot C."/>
            <person name="Roest Crollius H."/>
            <person name="Guiguen Y."/>
        </authorList>
    </citation>
    <scope>NUCLEOTIDE SEQUENCE</scope>
    <source>
        <strain evidence="1">WJC10195</strain>
    </source>
</reference>